<evidence type="ECO:0000256" key="9">
    <source>
        <dbReference type="ARBA" id="ARBA00031448"/>
    </source>
</evidence>
<dbReference type="Gene3D" id="2.60.40.10">
    <property type="entry name" value="Immunoglobulins"/>
    <property type="match status" value="1"/>
</dbReference>
<proteinExistence type="inferred from homology"/>
<feature type="domain" description="Fibronectin type III-like" evidence="15">
    <location>
        <begin position="679"/>
        <end position="748"/>
    </location>
</feature>
<dbReference type="RefSeq" id="WP_091346007.1">
    <property type="nucleotide sequence ID" value="NZ_FMAQ01000001.1"/>
</dbReference>
<dbReference type="Pfam" id="PF00933">
    <property type="entry name" value="Glyco_hydro_3"/>
    <property type="match status" value="1"/>
</dbReference>
<evidence type="ECO:0000256" key="11">
    <source>
        <dbReference type="ARBA" id="ARBA00032594"/>
    </source>
</evidence>
<dbReference type="SUPFAM" id="SSF51445">
    <property type="entry name" value="(Trans)glycosidases"/>
    <property type="match status" value="1"/>
</dbReference>
<keyword evidence="5 14" id="KW-0732">Signal</keyword>
<dbReference type="SUPFAM" id="SSF52279">
    <property type="entry name" value="Beta-D-glucan exohydrolase, C-terminal domain"/>
    <property type="match status" value="1"/>
</dbReference>
<evidence type="ECO:0000256" key="2">
    <source>
        <dbReference type="ARBA" id="ARBA00004418"/>
    </source>
</evidence>
<keyword evidence="7 13" id="KW-0378">Hydrolase</keyword>
<dbReference type="PANTHER" id="PTHR30620">
    <property type="entry name" value="PERIPLASMIC BETA-GLUCOSIDASE-RELATED"/>
    <property type="match status" value="1"/>
</dbReference>
<dbReference type="AlphaFoldDB" id="A0A1C3YQW4"/>
<dbReference type="FunFam" id="3.20.20.300:FF:000005">
    <property type="entry name" value="Periplasmic beta-glucosidase"/>
    <property type="match status" value="1"/>
</dbReference>
<evidence type="ECO:0000256" key="4">
    <source>
        <dbReference type="ARBA" id="ARBA00012744"/>
    </source>
</evidence>
<evidence type="ECO:0000256" key="6">
    <source>
        <dbReference type="ARBA" id="ARBA00022764"/>
    </source>
</evidence>
<evidence type="ECO:0000256" key="8">
    <source>
        <dbReference type="ARBA" id="ARBA00023295"/>
    </source>
</evidence>
<feature type="chain" id="PRO_5008687673" description="Periplasmic beta-glucosidase" evidence="14">
    <location>
        <begin position="21"/>
        <end position="761"/>
    </location>
</feature>
<dbReference type="EMBL" id="FMAQ01000001">
    <property type="protein sequence ID" value="SCB72469.1"/>
    <property type="molecule type" value="Genomic_DNA"/>
</dbReference>
<dbReference type="FunFam" id="2.60.40.10:FF:000495">
    <property type="entry name" value="Periplasmic beta-glucosidase"/>
    <property type="match status" value="1"/>
</dbReference>
<comment type="subcellular location">
    <subcellularLocation>
        <location evidence="2">Periplasm</location>
    </subcellularLocation>
</comment>
<keyword evidence="6" id="KW-0574">Periplasm</keyword>
<dbReference type="InterPro" id="IPR036962">
    <property type="entry name" value="Glyco_hydro_3_N_sf"/>
</dbReference>
<evidence type="ECO:0000256" key="10">
    <source>
        <dbReference type="ARBA" id="ARBA00032194"/>
    </source>
</evidence>
<dbReference type="InterPro" id="IPR017853">
    <property type="entry name" value="GH"/>
</dbReference>
<dbReference type="OrthoDB" id="9781691at2"/>
<dbReference type="PRINTS" id="PR00133">
    <property type="entry name" value="GLHYDRLASE3"/>
</dbReference>
<evidence type="ECO:0000313" key="16">
    <source>
        <dbReference type="EMBL" id="SCB72469.1"/>
    </source>
</evidence>
<evidence type="ECO:0000256" key="13">
    <source>
        <dbReference type="RuleBase" id="RU361161"/>
    </source>
</evidence>
<dbReference type="InterPro" id="IPR019800">
    <property type="entry name" value="Glyco_hydro_3_AS"/>
</dbReference>
<dbReference type="Gene3D" id="3.20.20.300">
    <property type="entry name" value="Glycoside hydrolase, family 3, N-terminal domain"/>
    <property type="match status" value="1"/>
</dbReference>
<dbReference type="GO" id="GO:0042597">
    <property type="term" value="C:periplasmic space"/>
    <property type="evidence" value="ECO:0007669"/>
    <property type="project" value="UniProtKB-SubCell"/>
</dbReference>
<accession>A0A1C3YQW4</accession>
<evidence type="ECO:0000256" key="7">
    <source>
        <dbReference type="ARBA" id="ARBA00022801"/>
    </source>
</evidence>
<dbReference type="FunFam" id="3.40.50.1700:FF:000004">
    <property type="entry name" value="Periplasmic beta-glucosidase"/>
    <property type="match status" value="1"/>
</dbReference>
<dbReference type="Proteomes" id="UP000199670">
    <property type="component" value="Unassembled WGS sequence"/>
</dbReference>
<protein>
    <recommendedName>
        <fullName evidence="12">Periplasmic beta-glucosidase</fullName>
        <ecNumber evidence="4">3.2.1.21</ecNumber>
    </recommendedName>
    <alternativeName>
        <fullName evidence="11">Beta-D-glucoside glucohydrolase</fullName>
    </alternativeName>
    <alternativeName>
        <fullName evidence="9">Cellobiase</fullName>
    </alternativeName>
    <alternativeName>
        <fullName evidence="10">Gentiobiase</fullName>
    </alternativeName>
</protein>
<comment type="catalytic activity">
    <reaction evidence="1">
        <text>Hydrolysis of terminal, non-reducing beta-D-glucosyl residues with release of beta-D-glucose.</text>
        <dbReference type="EC" id="3.2.1.21"/>
    </reaction>
</comment>
<dbReference type="InterPro" id="IPR013783">
    <property type="entry name" value="Ig-like_fold"/>
</dbReference>
<dbReference type="NCBIfam" id="NF011678">
    <property type="entry name" value="PRK15098.1"/>
    <property type="match status" value="1"/>
</dbReference>
<evidence type="ECO:0000259" key="15">
    <source>
        <dbReference type="SMART" id="SM01217"/>
    </source>
</evidence>
<evidence type="ECO:0000313" key="17">
    <source>
        <dbReference type="Proteomes" id="UP000199670"/>
    </source>
</evidence>
<dbReference type="Pfam" id="PF14310">
    <property type="entry name" value="Fn3-like"/>
    <property type="match status" value="1"/>
</dbReference>
<dbReference type="Pfam" id="PF01915">
    <property type="entry name" value="Glyco_hydro_3_C"/>
    <property type="match status" value="1"/>
</dbReference>
<feature type="signal peptide" evidence="14">
    <location>
        <begin position="1"/>
        <end position="20"/>
    </location>
</feature>
<evidence type="ECO:0000256" key="14">
    <source>
        <dbReference type="SAM" id="SignalP"/>
    </source>
</evidence>
<reference evidence="17" key="1">
    <citation type="submission" date="2016-08" db="EMBL/GenBank/DDBJ databases">
        <authorList>
            <person name="Varghese N."/>
            <person name="Submissions Spin"/>
        </authorList>
    </citation>
    <scope>NUCLEOTIDE SEQUENCE [LARGE SCALE GENOMIC DNA]</scope>
    <source>
        <strain evidence="17">R-53248</strain>
    </source>
</reference>
<gene>
    <name evidence="16" type="ORF">GA0061081_10164</name>
</gene>
<dbReference type="SMART" id="SM01217">
    <property type="entry name" value="Fn3_like"/>
    <property type="match status" value="1"/>
</dbReference>
<evidence type="ECO:0000256" key="1">
    <source>
        <dbReference type="ARBA" id="ARBA00000448"/>
    </source>
</evidence>
<evidence type="ECO:0000256" key="12">
    <source>
        <dbReference type="ARBA" id="ARBA00067498"/>
    </source>
</evidence>
<evidence type="ECO:0000256" key="3">
    <source>
        <dbReference type="ARBA" id="ARBA00005336"/>
    </source>
</evidence>
<organism evidence="16 17">
    <name type="scientific">Gilliamella bombicola</name>
    <dbReference type="NCBI Taxonomy" id="1798182"/>
    <lineage>
        <taxon>Bacteria</taxon>
        <taxon>Pseudomonadati</taxon>
        <taxon>Pseudomonadota</taxon>
        <taxon>Gammaproteobacteria</taxon>
        <taxon>Orbales</taxon>
        <taxon>Orbaceae</taxon>
        <taxon>Gilliamella</taxon>
    </lineage>
</organism>
<sequence length="761" mass="84668">MMKKLALSLFFLIFSMHLFAQEPDSETKAEKRVFIDNLLSKMTLQEKVGQLRLVSVGGDLTLSKALDQIEAGEIGGIFNTVVEPDLSQMQERALKSPNKIPIYFGFDVIHGHRTVFPINLGIASTWDRSAIAKAAEVSADEATSDGLNITWAPMVDITRDPRWGRVSEGFGEDPYLSSEAGRIFVEKMQKQSLSDKKSLVTTVKHFALYGAVEGGREYNSTDMSERKMFQEYLVPYKAAIDAGSRSVMVSLVSVNGIPATANHWLLTEVLRNQWHFDGVVVSDHGAIRELINHGVASDPKDAVRVAIKAGIDISMNDEYFLQFIPELVKEGAITEEEINRACRHVLELKYDMGLFSDPYRKLDPKLDIETMFADDRLHREEARDVARRSIVLLKNANEILPLSKNKKIAVIGPLSDSKRDILGSWSGAGRANLAVTPLEGIKRAVNNPKSVSYAFGANLSDDANLYRFLNLYEETTKFDHRPADQMIAEAVGIAKKADVVVAFVGEAEGMAHESSSRTDLSLQASQKKLLKALKKTGKPLVIVLMNGRPLTLSEEYTQADAMLETWFLGTEGGNAIADVLFGDYNPSGKLPMSFPDNVGQIPVYYSHLNTGRPRGTENMGKYTTSYFDSPNEPLFPFGFGLSYTNFAMDFSLSSSEMNKNSEIVVNVNVENIGNKEGMQTVQLYLQDVTASVSRPVKELIGFENITLKPHEKGEVKFVIKYDMLKFWNDKMQYVAEPGKFNVFIGSDSTTQDKKTFTLLDK</sequence>
<name>A0A1C3YQW4_9GAMM</name>
<dbReference type="InterPro" id="IPR002772">
    <property type="entry name" value="Glyco_hydro_3_C"/>
</dbReference>
<dbReference type="Gene3D" id="3.40.50.1700">
    <property type="entry name" value="Glycoside hydrolase family 3 C-terminal domain"/>
    <property type="match status" value="1"/>
</dbReference>
<dbReference type="PANTHER" id="PTHR30620:SF16">
    <property type="entry name" value="LYSOSOMAL BETA GLUCOSIDASE"/>
    <property type="match status" value="1"/>
</dbReference>
<dbReference type="InterPro" id="IPR051915">
    <property type="entry name" value="Cellulose_Degrad_GH3"/>
</dbReference>
<dbReference type="STRING" id="1798182.GA0061081_10164"/>
<dbReference type="GO" id="GO:0008422">
    <property type="term" value="F:beta-glucosidase activity"/>
    <property type="evidence" value="ECO:0007669"/>
    <property type="project" value="UniProtKB-EC"/>
</dbReference>
<keyword evidence="17" id="KW-1185">Reference proteome</keyword>
<dbReference type="InterPro" id="IPR036881">
    <property type="entry name" value="Glyco_hydro_3_C_sf"/>
</dbReference>
<dbReference type="PROSITE" id="PS00775">
    <property type="entry name" value="GLYCOSYL_HYDROL_F3"/>
    <property type="match status" value="1"/>
</dbReference>
<dbReference type="InterPro" id="IPR001764">
    <property type="entry name" value="Glyco_hydro_3_N"/>
</dbReference>
<comment type="similarity">
    <text evidence="3 13">Belongs to the glycosyl hydrolase 3 family.</text>
</comment>
<keyword evidence="8 13" id="KW-0326">Glycosidase</keyword>
<evidence type="ECO:0000256" key="5">
    <source>
        <dbReference type="ARBA" id="ARBA00022729"/>
    </source>
</evidence>
<dbReference type="InterPro" id="IPR026891">
    <property type="entry name" value="Fn3-like"/>
</dbReference>
<dbReference type="EC" id="3.2.1.21" evidence="4"/>
<dbReference type="GO" id="GO:0009251">
    <property type="term" value="P:glucan catabolic process"/>
    <property type="evidence" value="ECO:0007669"/>
    <property type="project" value="TreeGrafter"/>
</dbReference>